<evidence type="ECO:0000256" key="1">
    <source>
        <dbReference type="SAM" id="MobiDB-lite"/>
    </source>
</evidence>
<feature type="compositionally biased region" description="Polar residues" evidence="1">
    <location>
        <begin position="160"/>
        <end position="184"/>
    </location>
</feature>
<accession>A0A8H5CC78</accession>
<dbReference type="Proteomes" id="UP000559256">
    <property type="component" value="Unassembled WGS sequence"/>
</dbReference>
<evidence type="ECO:0000313" key="2">
    <source>
        <dbReference type="EMBL" id="KAF5339050.1"/>
    </source>
</evidence>
<feature type="compositionally biased region" description="Basic and acidic residues" evidence="1">
    <location>
        <begin position="148"/>
        <end position="157"/>
    </location>
</feature>
<keyword evidence="3" id="KW-1185">Reference proteome</keyword>
<organism evidence="2 3">
    <name type="scientific">Tetrapyrgos nigripes</name>
    <dbReference type="NCBI Taxonomy" id="182062"/>
    <lineage>
        <taxon>Eukaryota</taxon>
        <taxon>Fungi</taxon>
        <taxon>Dikarya</taxon>
        <taxon>Basidiomycota</taxon>
        <taxon>Agaricomycotina</taxon>
        <taxon>Agaricomycetes</taxon>
        <taxon>Agaricomycetidae</taxon>
        <taxon>Agaricales</taxon>
        <taxon>Marasmiineae</taxon>
        <taxon>Marasmiaceae</taxon>
        <taxon>Tetrapyrgos</taxon>
    </lineage>
</organism>
<protein>
    <submittedName>
        <fullName evidence="2">Uncharacterized protein</fullName>
    </submittedName>
</protein>
<name>A0A8H5CC78_9AGAR</name>
<evidence type="ECO:0000313" key="3">
    <source>
        <dbReference type="Proteomes" id="UP000559256"/>
    </source>
</evidence>
<comment type="caution">
    <text evidence="2">The sequence shown here is derived from an EMBL/GenBank/DDBJ whole genome shotgun (WGS) entry which is preliminary data.</text>
</comment>
<feature type="compositionally biased region" description="Low complexity" evidence="1">
    <location>
        <begin position="195"/>
        <end position="206"/>
    </location>
</feature>
<proteinExistence type="predicted"/>
<dbReference type="EMBL" id="JAACJM010000189">
    <property type="protein sequence ID" value="KAF5339050.1"/>
    <property type="molecule type" value="Genomic_DNA"/>
</dbReference>
<gene>
    <name evidence="2" type="ORF">D9758_014095</name>
</gene>
<dbReference type="AlphaFoldDB" id="A0A8H5CC78"/>
<feature type="compositionally biased region" description="Polar residues" evidence="1">
    <location>
        <begin position="244"/>
        <end position="253"/>
    </location>
</feature>
<feature type="region of interest" description="Disordered" evidence="1">
    <location>
        <begin position="138"/>
        <end position="268"/>
    </location>
</feature>
<reference evidence="2 3" key="1">
    <citation type="journal article" date="2020" name="ISME J.">
        <title>Uncovering the hidden diversity of litter-decomposition mechanisms in mushroom-forming fungi.</title>
        <authorList>
            <person name="Floudas D."/>
            <person name="Bentzer J."/>
            <person name="Ahren D."/>
            <person name="Johansson T."/>
            <person name="Persson P."/>
            <person name="Tunlid A."/>
        </authorList>
    </citation>
    <scope>NUCLEOTIDE SEQUENCE [LARGE SCALE GENOMIC DNA]</scope>
    <source>
        <strain evidence="2 3">CBS 291.85</strain>
    </source>
</reference>
<sequence length="330" mass="35894">MEGRKIHPWATNFSSSRINTVDELCAVYLIGHMSRLAVIVKVQIYHLPRRKSAEDGIRLWSHASPAALSPMSDARVKDGEIILCHYRSKSVSVKYTPDYNEFLNRTGRGAIIPYPVGSTVKPPSLALETIGIWLEKGKASRTSSEQNTGKDGEKGDQVEVGNTASQSSQKNLSNNPSVATNTPKSQPPPLNSQNPTPAATVPAGAPNSQSSGLVATDTPTNQPPPPSNSQSSTPTATVPAGAPNSKSSGLSDTSKPDQTDKNSSPPKHLRIYILLNETPVYPDTETWSSIPIKEHNTVYVEFFPWWSAMWIVLRRFFGLGARSTSRHQLL</sequence>